<dbReference type="InterPro" id="IPR050229">
    <property type="entry name" value="GlpE_sulfurtransferase"/>
</dbReference>
<dbReference type="GO" id="GO:0016740">
    <property type="term" value="F:transferase activity"/>
    <property type="evidence" value="ECO:0007669"/>
    <property type="project" value="UniProtKB-KW"/>
</dbReference>
<dbReference type="STRING" id="84698.SAMN04488528_1004156"/>
<dbReference type="Gene3D" id="3.40.250.10">
    <property type="entry name" value="Rhodanese-like domain"/>
    <property type="match status" value="1"/>
</dbReference>
<dbReference type="SUPFAM" id="SSF52821">
    <property type="entry name" value="Rhodanese/Cell cycle control phosphatase"/>
    <property type="match status" value="1"/>
</dbReference>
<evidence type="ECO:0000259" key="1">
    <source>
        <dbReference type="PROSITE" id="PS50206"/>
    </source>
</evidence>
<accession>A0A1I0WA98</accession>
<dbReference type="InterPro" id="IPR036873">
    <property type="entry name" value="Rhodanese-like_dom_sf"/>
</dbReference>
<dbReference type="OrthoDB" id="9800872at2"/>
<name>A0A1I0WA98_9CLOT</name>
<protein>
    <submittedName>
        <fullName evidence="2">Rhodanese-related sulfurtransferase</fullName>
    </submittedName>
</protein>
<dbReference type="Proteomes" id="UP000198619">
    <property type="component" value="Unassembled WGS sequence"/>
</dbReference>
<dbReference type="PROSITE" id="PS50206">
    <property type="entry name" value="RHODANESE_3"/>
    <property type="match status" value="1"/>
</dbReference>
<keyword evidence="3" id="KW-1185">Reference proteome</keyword>
<organism evidence="2 3">
    <name type="scientific">Clostridium frigidicarnis</name>
    <dbReference type="NCBI Taxonomy" id="84698"/>
    <lineage>
        <taxon>Bacteria</taxon>
        <taxon>Bacillati</taxon>
        <taxon>Bacillota</taxon>
        <taxon>Clostridia</taxon>
        <taxon>Eubacteriales</taxon>
        <taxon>Clostridiaceae</taxon>
        <taxon>Clostridium</taxon>
    </lineage>
</organism>
<evidence type="ECO:0000313" key="2">
    <source>
        <dbReference type="EMBL" id="SFA85277.1"/>
    </source>
</evidence>
<dbReference type="Pfam" id="PF00581">
    <property type="entry name" value="Rhodanese"/>
    <property type="match status" value="1"/>
</dbReference>
<dbReference type="AlphaFoldDB" id="A0A1I0WA98"/>
<dbReference type="EMBL" id="FOKI01000004">
    <property type="protein sequence ID" value="SFA85277.1"/>
    <property type="molecule type" value="Genomic_DNA"/>
</dbReference>
<keyword evidence="2" id="KW-0808">Transferase</keyword>
<dbReference type="SMART" id="SM00450">
    <property type="entry name" value="RHOD"/>
    <property type="match status" value="1"/>
</dbReference>
<proteinExistence type="predicted"/>
<dbReference type="PANTHER" id="PTHR43031">
    <property type="entry name" value="FAD-DEPENDENT OXIDOREDUCTASE"/>
    <property type="match status" value="1"/>
</dbReference>
<dbReference type="RefSeq" id="WP_090039007.1">
    <property type="nucleotide sequence ID" value="NZ_FOKI01000004.1"/>
</dbReference>
<dbReference type="InterPro" id="IPR001763">
    <property type="entry name" value="Rhodanese-like_dom"/>
</dbReference>
<dbReference type="PANTHER" id="PTHR43031:SF1">
    <property type="entry name" value="PYRIDINE NUCLEOTIDE-DISULPHIDE OXIDOREDUCTASE"/>
    <property type="match status" value="1"/>
</dbReference>
<gene>
    <name evidence="2" type="ORF">SAMN04488528_1004156</name>
</gene>
<feature type="domain" description="Rhodanese" evidence="1">
    <location>
        <begin position="29"/>
        <end position="115"/>
    </location>
</feature>
<sequence length="120" mass="13817">MFFSSIRNNLINNKSTNISGDEAYELISNNSNILILDIRNFDEFSYGHIPKAKNIPASELMYRINEIKDYSSLPVIVYCASGNRSSIAVNILLKNNFTNIFNLYRGLKDWKYQIEYTAGF</sequence>
<reference evidence="2 3" key="1">
    <citation type="submission" date="2016-10" db="EMBL/GenBank/DDBJ databases">
        <authorList>
            <person name="de Groot N.N."/>
        </authorList>
    </citation>
    <scope>NUCLEOTIDE SEQUENCE [LARGE SCALE GENOMIC DNA]</scope>
    <source>
        <strain evidence="2 3">DSM 12271</strain>
    </source>
</reference>
<dbReference type="CDD" id="cd00158">
    <property type="entry name" value="RHOD"/>
    <property type="match status" value="1"/>
</dbReference>
<evidence type="ECO:0000313" key="3">
    <source>
        <dbReference type="Proteomes" id="UP000198619"/>
    </source>
</evidence>